<feature type="chain" id="PRO_5027094795" description="Fibronectin type-III domain-containing protein" evidence="1">
    <location>
        <begin position="19"/>
        <end position="670"/>
    </location>
</feature>
<feature type="domain" description="Fibronectin type-III" evidence="2">
    <location>
        <begin position="224"/>
        <end position="329"/>
    </location>
</feature>
<dbReference type="InterPro" id="IPR036116">
    <property type="entry name" value="FN3_sf"/>
</dbReference>
<accession>A0A6J8CQU0</accession>
<feature type="signal peptide" evidence="1">
    <location>
        <begin position="1"/>
        <end position="18"/>
    </location>
</feature>
<reference evidence="3 4" key="1">
    <citation type="submission" date="2020-06" db="EMBL/GenBank/DDBJ databases">
        <authorList>
            <person name="Li R."/>
            <person name="Bekaert M."/>
        </authorList>
    </citation>
    <scope>NUCLEOTIDE SEQUENCE [LARGE SCALE GENOMIC DNA]</scope>
    <source>
        <strain evidence="4">wild</strain>
    </source>
</reference>
<dbReference type="EMBL" id="CACVKT020005969">
    <property type="protein sequence ID" value="CAC5398888.1"/>
    <property type="molecule type" value="Genomic_DNA"/>
</dbReference>
<dbReference type="Proteomes" id="UP000507470">
    <property type="component" value="Unassembled WGS sequence"/>
</dbReference>
<evidence type="ECO:0000313" key="3">
    <source>
        <dbReference type="EMBL" id="CAC5398888.1"/>
    </source>
</evidence>
<evidence type="ECO:0000259" key="2">
    <source>
        <dbReference type="PROSITE" id="PS50853"/>
    </source>
</evidence>
<gene>
    <name evidence="3" type="ORF">MCOR_33213</name>
</gene>
<sequence length="670" mass="75921">MICPFLVLAATFIPACRYANSPNHVTVNDQFISTESLFKVTCNTTGFDSAMNYDLFRISNRTAFNVTSIRSESLLSAEVNSLIGKNTLEWYCCCPGNCRDLSKNLGSIPVFVGEKPRDMITVECILKSDSTLHCNWSSNDDCIQWRVKYSSTSVHGICVSDSDTCNQQDCRSSICYLRSDSENMSLCRQCVIQLTEITPNQKLVLSFHAQNLWGGIKFNRSIYIQENINQVEELNVTSTVDTLQALWTMPILPTPFNLNANVTCLVETVCNTSTGKKFVMVNIRQKNVTLNISNLLPATNYIVQVQCKLSKSAYWSPEVMSALVSTKSDRPLSGPELEINSFICVNNSIFIYFKKMDLRKSRGLVIGYQVVTSSNFTENYTSDYLTLEIPYENRRENQTVEIYARNIKGTSLEPTSLQINTNNEVESDIVTVVVEKENNSSYVWLSIYTDPVSTTNVTTIYWCRGIISMSRIVMCQSDYNYTKPDLNMRLGLNNASDNTWKFGVALQNRPGMIWARQRCIFKCRSCVPTKGPTIPITHKDKNVPNTLILILTDDFCSQNQWLPVSYHITYYPQDDLSLVKNKTTAASPYLRRIELNDVEDNKTYNISWRISSRSLQYGKATNFSVYTGPSDLNVLHDKQVIPVKSSCNSCCLRCAVDDFDYNCMVRTNTL</sequence>
<dbReference type="AlphaFoldDB" id="A0A6J8CQU0"/>
<evidence type="ECO:0000256" key="1">
    <source>
        <dbReference type="SAM" id="SignalP"/>
    </source>
</evidence>
<dbReference type="PROSITE" id="PS50853">
    <property type="entry name" value="FN3"/>
    <property type="match status" value="1"/>
</dbReference>
<name>A0A6J8CQU0_MYTCO</name>
<protein>
    <recommendedName>
        <fullName evidence="2">Fibronectin type-III domain-containing protein</fullName>
    </recommendedName>
</protein>
<keyword evidence="4" id="KW-1185">Reference proteome</keyword>
<evidence type="ECO:0000313" key="4">
    <source>
        <dbReference type="Proteomes" id="UP000507470"/>
    </source>
</evidence>
<proteinExistence type="predicted"/>
<dbReference type="SUPFAM" id="SSF49265">
    <property type="entry name" value="Fibronectin type III"/>
    <property type="match status" value="1"/>
</dbReference>
<dbReference type="InterPro" id="IPR003961">
    <property type="entry name" value="FN3_dom"/>
</dbReference>
<organism evidence="3 4">
    <name type="scientific">Mytilus coruscus</name>
    <name type="common">Sea mussel</name>
    <dbReference type="NCBI Taxonomy" id="42192"/>
    <lineage>
        <taxon>Eukaryota</taxon>
        <taxon>Metazoa</taxon>
        <taxon>Spiralia</taxon>
        <taxon>Lophotrochozoa</taxon>
        <taxon>Mollusca</taxon>
        <taxon>Bivalvia</taxon>
        <taxon>Autobranchia</taxon>
        <taxon>Pteriomorphia</taxon>
        <taxon>Mytilida</taxon>
        <taxon>Mytiloidea</taxon>
        <taxon>Mytilidae</taxon>
        <taxon>Mytilinae</taxon>
        <taxon>Mytilus</taxon>
    </lineage>
</organism>
<keyword evidence="1" id="KW-0732">Signal</keyword>
<dbReference type="Gene3D" id="2.60.40.10">
    <property type="entry name" value="Immunoglobulins"/>
    <property type="match status" value="1"/>
</dbReference>
<dbReference type="InterPro" id="IPR013783">
    <property type="entry name" value="Ig-like_fold"/>
</dbReference>
<dbReference type="OrthoDB" id="6118867at2759"/>